<name>A0A9P6B282_9AGAM</name>
<dbReference type="OrthoDB" id="391988at2759"/>
<organism evidence="1 2">
    <name type="scientific">Hydnum rufescens UP504</name>
    <dbReference type="NCBI Taxonomy" id="1448309"/>
    <lineage>
        <taxon>Eukaryota</taxon>
        <taxon>Fungi</taxon>
        <taxon>Dikarya</taxon>
        <taxon>Basidiomycota</taxon>
        <taxon>Agaricomycotina</taxon>
        <taxon>Agaricomycetes</taxon>
        <taxon>Cantharellales</taxon>
        <taxon>Hydnaceae</taxon>
        <taxon>Hydnum</taxon>
    </lineage>
</organism>
<dbReference type="EMBL" id="MU128940">
    <property type="protein sequence ID" value="KAF9516298.1"/>
    <property type="molecule type" value="Genomic_DNA"/>
</dbReference>
<dbReference type="AlphaFoldDB" id="A0A9P6B282"/>
<sequence length="157" mass="17308">MYPFRSTSLTMDSQSGMGKSSLINAVFRVNNLTKTSDDHAIEHDIDQEFTSDDNHGLILHDSQGFVGGDTGNLRTVQEFIKRSAERELKDRLHAIWLCCEIPVSGGRVFELGDEILLKDNANKGIVIASLETGVPVEVGNVPSCIPPSSHHCRIYQV</sequence>
<dbReference type="InterPro" id="IPR027417">
    <property type="entry name" value="P-loop_NTPase"/>
</dbReference>
<evidence type="ECO:0000313" key="2">
    <source>
        <dbReference type="Proteomes" id="UP000886523"/>
    </source>
</evidence>
<dbReference type="Gene3D" id="3.40.50.300">
    <property type="entry name" value="P-loop containing nucleotide triphosphate hydrolases"/>
    <property type="match status" value="1"/>
</dbReference>
<proteinExistence type="predicted"/>
<accession>A0A9P6B282</accession>
<evidence type="ECO:0008006" key="3">
    <source>
        <dbReference type="Google" id="ProtNLM"/>
    </source>
</evidence>
<comment type="caution">
    <text evidence="1">The sequence shown here is derived from an EMBL/GenBank/DDBJ whole genome shotgun (WGS) entry which is preliminary data.</text>
</comment>
<dbReference type="Proteomes" id="UP000886523">
    <property type="component" value="Unassembled WGS sequence"/>
</dbReference>
<keyword evidence="2" id="KW-1185">Reference proteome</keyword>
<gene>
    <name evidence="1" type="ORF">BS47DRAFT_672462</name>
</gene>
<evidence type="ECO:0000313" key="1">
    <source>
        <dbReference type="EMBL" id="KAF9516298.1"/>
    </source>
</evidence>
<protein>
    <recommendedName>
        <fullName evidence="3">G domain-containing protein</fullName>
    </recommendedName>
</protein>
<reference evidence="1" key="1">
    <citation type="journal article" date="2020" name="Nat. Commun.">
        <title>Large-scale genome sequencing of mycorrhizal fungi provides insights into the early evolution of symbiotic traits.</title>
        <authorList>
            <person name="Miyauchi S."/>
            <person name="Kiss E."/>
            <person name="Kuo A."/>
            <person name="Drula E."/>
            <person name="Kohler A."/>
            <person name="Sanchez-Garcia M."/>
            <person name="Morin E."/>
            <person name="Andreopoulos B."/>
            <person name="Barry K.W."/>
            <person name="Bonito G."/>
            <person name="Buee M."/>
            <person name="Carver A."/>
            <person name="Chen C."/>
            <person name="Cichocki N."/>
            <person name="Clum A."/>
            <person name="Culley D."/>
            <person name="Crous P.W."/>
            <person name="Fauchery L."/>
            <person name="Girlanda M."/>
            <person name="Hayes R.D."/>
            <person name="Keri Z."/>
            <person name="LaButti K."/>
            <person name="Lipzen A."/>
            <person name="Lombard V."/>
            <person name="Magnuson J."/>
            <person name="Maillard F."/>
            <person name="Murat C."/>
            <person name="Nolan M."/>
            <person name="Ohm R.A."/>
            <person name="Pangilinan J."/>
            <person name="Pereira M.F."/>
            <person name="Perotto S."/>
            <person name="Peter M."/>
            <person name="Pfister S."/>
            <person name="Riley R."/>
            <person name="Sitrit Y."/>
            <person name="Stielow J.B."/>
            <person name="Szollosi G."/>
            <person name="Zifcakova L."/>
            <person name="Stursova M."/>
            <person name="Spatafora J.W."/>
            <person name="Tedersoo L."/>
            <person name="Vaario L.M."/>
            <person name="Yamada A."/>
            <person name="Yan M."/>
            <person name="Wang P."/>
            <person name="Xu J."/>
            <person name="Bruns T."/>
            <person name="Baldrian P."/>
            <person name="Vilgalys R."/>
            <person name="Dunand C."/>
            <person name="Henrissat B."/>
            <person name="Grigoriev I.V."/>
            <person name="Hibbett D."/>
            <person name="Nagy L.G."/>
            <person name="Martin F.M."/>
        </authorList>
    </citation>
    <scope>NUCLEOTIDE SEQUENCE</scope>
    <source>
        <strain evidence="1">UP504</strain>
    </source>
</reference>